<evidence type="ECO:0000313" key="4">
    <source>
        <dbReference type="EMBL" id="MBP0902904.1"/>
    </source>
</evidence>
<proteinExistence type="predicted"/>
<dbReference type="NCBIfam" id="TIGR04131">
    <property type="entry name" value="Bac_Flav_CTERM"/>
    <property type="match status" value="1"/>
</dbReference>
<dbReference type="PANTHER" id="PTHR47566:SF1">
    <property type="entry name" value="PROTEIN NUD1"/>
    <property type="match status" value="1"/>
</dbReference>
<dbReference type="RefSeq" id="WP_209652750.1">
    <property type="nucleotide sequence ID" value="NZ_JAGJCB010000002.1"/>
</dbReference>
<dbReference type="Gene3D" id="3.80.10.10">
    <property type="entry name" value="Ribonuclease Inhibitor"/>
    <property type="match status" value="1"/>
</dbReference>
<dbReference type="InterPro" id="IPR026341">
    <property type="entry name" value="T9SS_type_B"/>
</dbReference>
<evidence type="ECO:0000256" key="3">
    <source>
        <dbReference type="SAM" id="SignalP"/>
    </source>
</evidence>
<keyword evidence="5" id="KW-1185">Reference proteome</keyword>
<organism evidence="4 5">
    <name type="scientific">Mariniflexile gromovii</name>
    <dbReference type="NCBI Taxonomy" id="362523"/>
    <lineage>
        <taxon>Bacteria</taxon>
        <taxon>Pseudomonadati</taxon>
        <taxon>Bacteroidota</taxon>
        <taxon>Flavobacteriia</taxon>
        <taxon>Flavobacteriales</taxon>
        <taxon>Flavobacteriaceae</taxon>
        <taxon>Mariniflexile</taxon>
    </lineage>
</organism>
<protein>
    <submittedName>
        <fullName evidence="4">T9SS type B sorting domain-containing protein</fullName>
    </submittedName>
</protein>
<keyword evidence="3" id="KW-0732">Signal</keyword>
<dbReference type="InterPro" id="IPR032675">
    <property type="entry name" value="LRR_dom_sf"/>
</dbReference>
<reference evidence="4 5" key="1">
    <citation type="submission" date="2021-04" db="EMBL/GenBank/DDBJ databases">
        <title>Mariniflexile gromovii gen. nov., sp. nov., a gliding bacterium isolated from the sea urchin Strongylocentrotus intermedius.</title>
        <authorList>
            <person name="Ko S."/>
            <person name="Le V."/>
            <person name="Ahn C.-Y."/>
            <person name="Oh H.-M."/>
        </authorList>
    </citation>
    <scope>NUCLEOTIDE SEQUENCE [LARGE SCALE GENOMIC DNA]</scope>
    <source>
        <strain evidence="4 5">KCTC 12570</strain>
    </source>
</reference>
<evidence type="ECO:0000313" key="5">
    <source>
        <dbReference type="Proteomes" id="UP000670776"/>
    </source>
</evidence>
<dbReference type="SUPFAM" id="SSF52058">
    <property type="entry name" value="L domain-like"/>
    <property type="match status" value="1"/>
</dbReference>
<feature type="signal peptide" evidence="3">
    <location>
        <begin position="1"/>
        <end position="22"/>
    </location>
</feature>
<feature type="chain" id="PRO_5046623225" evidence="3">
    <location>
        <begin position="23"/>
        <end position="469"/>
    </location>
</feature>
<evidence type="ECO:0000256" key="1">
    <source>
        <dbReference type="ARBA" id="ARBA00022614"/>
    </source>
</evidence>
<dbReference type="InterPro" id="IPR052574">
    <property type="entry name" value="CDIRP"/>
</dbReference>
<gene>
    <name evidence="4" type="ORF">J8H85_03600</name>
</gene>
<accession>A0ABS4BQP8</accession>
<keyword evidence="2" id="KW-0677">Repeat</keyword>
<dbReference type="Proteomes" id="UP000670776">
    <property type="component" value="Unassembled WGS sequence"/>
</dbReference>
<comment type="caution">
    <text evidence="4">The sequence shown here is derived from an EMBL/GenBank/DDBJ whole genome shotgun (WGS) entry which is preliminary data.</text>
</comment>
<dbReference type="EMBL" id="JAGJCB010000002">
    <property type="protein sequence ID" value="MBP0902904.1"/>
    <property type="molecule type" value="Genomic_DNA"/>
</dbReference>
<sequence>MWVNKTYIVGLFLILSNSVGFSQNTFIPDANFEQALIDLGYDTAPLDNFVPTANISSITNLDVSLKNISDLTGIEDFVGLTVLDCSDNFISSLNVSQNTKLSQFFCSNNQLAILDISNLIDLNIFWCDNNQLSNLNVTQNTQLISLVCNTNQLSTLDVSKNTNLNILICENNQLSSIDITKNSKLSRFHCGNNFISNLDISKNLSLVFLSCENNQLSILNTEVNNTLSTVNCNNNKLDELDFSKNSNLTILNCSTNQLCRLNVKNGNNANANVNFSNNINLNCVVVDNPSNIPTNWMSNSFVNYVTSQTQCNDFVNIDTLNNVVTNTSYTLPALTYGNYFTESGGNGTPLFAGDSITTTQNIYIYNTSICATNESYFKVLIIIEDYFIPKFFTPNNDGKHDFWKVEDFKNTIKTITIFDRNGKLLKQLPANSTGWNGSFRGQPLASNDYWYAITLNTGETIKGHFTLKR</sequence>
<keyword evidence="1" id="KW-0433">Leucine-rich repeat</keyword>
<dbReference type="PANTHER" id="PTHR47566">
    <property type="match status" value="1"/>
</dbReference>
<dbReference type="Pfam" id="PF13585">
    <property type="entry name" value="CHU_C"/>
    <property type="match status" value="1"/>
</dbReference>
<evidence type="ECO:0000256" key="2">
    <source>
        <dbReference type="ARBA" id="ARBA00022737"/>
    </source>
</evidence>
<name>A0ABS4BQP8_9FLAO</name>